<reference evidence="1" key="1">
    <citation type="journal article" date="2014" name="Front. Microbiol.">
        <title>High frequency of phylogenetically diverse reductive dehalogenase-homologous genes in deep subseafloor sedimentary metagenomes.</title>
        <authorList>
            <person name="Kawai M."/>
            <person name="Futagami T."/>
            <person name="Toyoda A."/>
            <person name="Takaki Y."/>
            <person name="Nishi S."/>
            <person name="Hori S."/>
            <person name="Arai W."/>
            <person name="Tsubouchi T."/>
            <person name="Morono Y."/>
            <person name="Uchiyama I."/>
            <person name="Ito T."/>
            <person name="Fujiyama A."/>
            <person name="Inagaki F."/>
            <person name="Takami H."/>
        </authorList>
    </citation>
    <scope>NUCLEOTIDE SEQUENCE</scope>
    <source>
        <strain evidence="1">Expedition CK06-06</strain>
    </source>
</reference>
<proteinExistence type="predicted"/>
<sequence>MEGCKYGLVSGEIVITPSSMALLKDLGIDVKVKAVTIKRELFGMETWGKVVARVKGEINADFLPITSDRSNFVIDSDEYQEFLKIMKKLVDIIKKTLGKEADRREDRKASRVVKEALQRIHKSLARNPELSPFGPIPYGEEG</sequence>
<organism evidence="1">
    <name type="scientific">marine sediment metagenome</name>
    <dbReference type="NCBI Taxonomy" id="412755"/>
    <lineage>
        <taxon>unclassified sequences</taxon>
        <taxon>metagenomes</taxon>
        <taxon>ecological metagenomes</taxon>
    </lineage>
</organism>
<name>X1UER1_9ZZZZ</name>
<gene>
    <name evidence="1" type="ORF">S12H4_32097</name>
</gene>
<protein>
    <submittedName>
        <fullName evidence="1">Uncharacterized protein</fullName>
    </submittedName>
</protein>
<dbReference type="AlphaFoldDB" id="X1UER1"/>
<feature type="non-terminal residue" evidence="1">
    <location>
        <position position="142"/>
    </location>
</feature>
<dbReference type="EMBL" id="BARW01018791">
    <property type="protein sequence ID" value="GAJ02047.1"/>
    <property type="molecule type" value="Genomic_DNA"/>
</dbReference>
<comment type="caution">
    <text evidence="1">The sequence shown here is derived from an EMBL/GenBank/DDBJ whole genome shotgun (WGS) entry which is preliminary data.</text>
</comment>
<accession>X1UER1</accession>
<evidence type="ECO:0000313" key="1">
    <source>
        <dbReference type="EMBL" id="GAJ02047.1"/>
    </source>
</evidence>